<proteinExistence type="inferred from homology"/>
<evidence type="ECO:0000256" key="12">
    <source>
        <dbReference type="SAM" id="SignalP"/>
    </source>
</evidence>
<dbReference type="AlphaFoldDB" id="A0A7G2IIT0"/>
<evidence type="ECO:0000256" key="9">
    <source>
        <dbReference type="ARBA" id="ARBA00023136"/>
    </source>
</evidence>
<keyword evidence="7" id="KW-0677">Repeat</keyword>
<evidence type="ECO:0000256" key="5">
    <source>
        <dbReference type="ARBA" id="ARBA00022692"/>
    </source>
</evidence>
<dbReference type="Gramene" id="TraesSTA3B03G01568240.1">
    <property type="protein sequence ID" value="TraesSTA3B03G01568240.1"/>
    <property type="gene ID" value="TraesSTA3B03G01568240"/>
</dbReference>
<organism evidence="14">
    <name type="scientific">Triticum aestivum</name>
    <name type="common">Wheat</name>
    <dbReference type="NCBI Taxonomy" id="4565"/>
    <lineage>
        <taxon>Eukaryota</taxon>
        <taxon>Viridiplantae</taxon>
        <taxon>Streptophyta</taxon>
        <taxon>Embryophyta</taxon>
        <taxon>Tracheophyta</taxon>
        <taxon>Spermatophyta</taxon>
        <taxon>Magnoliopsida</taxon>
        <taxon>Liliopsida</taxon>
        <taxon>Poales</taxon>
        <taxon>Poaceae</taxon>
        <taxon>BOP clade</taxon>
        <taxon>Pooideae</taxon>
        <taxon>Triticodae</taxon>
        <taxon>Triticeae</taxon>
        <taxon>Triticinae</taxon>
        <taxon>Triticum</taxon>
    </lineage>
</organism>
<dbReference type="InterPro" id="IPR013210">
    <property type="entry name" value="LRR_N_plant-typ"/>
</dbReference>
<protein>
    <submittedName>
        <fullName evidence="14">(bread wheat) hypothetical protein</fullName>
    </submittedName>
</protein>
<keyword evidence="9 11" id="KW-0472">Membrane</keyword>
<feature type="signal peptide" evidence="12">
    <location>
        <begin position="1"/>
        <end position="24"/>
    </location>
</feature>
<sequence>MRYRRSQLHFILLLLAYYCPTHIAANGNGTTVQCLPGQASSLLQLKHSFHNPNLSSWQHGTDCCHWEGVGCDMASSQVITLDLSYRDLQSTRGLSPALFNLTSLRNLSLASQLSLYTSFSRLQSLQKIRLSQNSISGEVPEFLAAFSSLSTLDLSDNEFEGQFPTKIFHLKKLRSIDLSLNTRLFGHLPNFPVQNSLELLDLTDTNFTASIPDSFVNLKFLRSLALSMRELADGTIPLTFKLPSLQFLSLHGSGSEKPNFSWIGNLERLRYLDLEHYNLSSPITSWVGNLTSLTSLLLRDCSLYGRIPIWIGNLTNLSRLYLTSNNLQGDIPKCLFNHPKLGELNLGSNQLSGHLVDVSAPRSSPLYYIVLSYNQLSGHIPKSFFQLTKLEDILLESNKLEGAVELSLLSGLKYLELLSLSDNMLSVTDGEYPFPSLPNMQNLYLVSCNLAKIPSMLRHQYEMDDVDLSNNNIDGVIPCWLWENGENSIRFNLSHNMFTSLEKCTLLNPTMRSLGFLDLSSNRLEGNLPIPLISSTFGGVLLDYSNNSFSSITPAVDMHINNSIKLDLSKNKLNGDIPTSICGGNYEILDLSYNNLTGPIPACLIQHGNMKVLKMRKNQLHGILPENIGEGCMLQTIDLNSNLIEGKIPRSLSNCRSLEVFDIGNNHIVDSFPTWLGSISNLRVLILRSNQFYGSIGSLTKGVAARKIFSGMQIVDLDSNNFSGSLSSKWFDMLQTMMANSSGEGNALAFDSSFLGDQYYQEILTFKGIELTFTKILTTFKMIDFSNNAFDGPIPASVGKLIVLHGLNMSHNAFTGRIPSKLGDLAQLESLDLSQNKLSGVIPRDLTSLTYLAVLNLSYNSLTGMIPEGQQFSSFTNSSFQGNEGLCGRPLSKQCNSSVTGTLNSSVSSQDSVGTIVLFVFVGSGFGVGFAAAVVLSVVWQAKRWNCNCFPVPPVTMI</sequence>
<evidence type="ECO:0000256" key="11">
    <source>
        <dbReference type="SAM" id="Phobius"/>
    </source>
</evidence>
<feature type="chain" id="PRO_5028987286" evidence="12">
    <location>
        <begin position="25"/>
        <end position="958"/>
    </location>
</feature>
<evidence type="ECO:0000256" key="2">
    <source>
        <dbReference type="ARBA" id="ARBA00009592"/>
    </source>
</evidence>
<dbReference type="Pfam" id="PF00560">
    <property type="entry name" value="LRR_1"/>
    <property type="match status" value="5"/>
</dbReference>
<dbReference type="Gramene" id="TraesNOR3B03G01598480.1">
    <property type="protein sequence ID" value="TraesNOR3B03G01598480.1"/>
    <property type="gene ID" value="TraesNOR3B03G01598480"/>
</dbReference>
<dbReference type="Gramene" id="TraesARI3B03G01600700.1">
    <property type="protein sequence ID" value="TraesARI3B03G01600700.1"/>
    <property type="gene ID" value="TraesARI3B03G01600700"/>
</dbReference>
<comment type="similarity">
    <text evidence="2">Belongs to the RLP family.</text>
</comment>
<dbReference type="Pfam" id="PF08263">
    <property type="entry name" value="LRRNT_2"/>
    <property type="match status" value="1"/>
</dbReference>
<dbReference type="EMBL" id="CBUC010001404">
    <property type="protein sequence ID" value="CDJ26669.1"/>
    <property type="molecule type" value="Genomic_DNA"/>
</dbReference>
<evidence type="ECO:0000256" key="6">
    <source>
        <dbReference type="ARBA" id="ARBA00022729"/>
    </source>
</evidence>
<evidence type="ECO:0000256" key="10">
    <source>
        <dbReference type="ARBA" id="ARBA00023180"/>
    </source>
</evidence>
<comment type="caution">
    <text evidence="14">The sequence shown here is derived from an EMBL/GenBank/DDBJ whole genome shotgun (WGS) entry which is preliminary data.</text>
</comment>
<name>A0A7G2IIT0_WHEAT</name>
<dbReference type="InterPro" id="IPR032675">
    <property type="entry name" value="LRR_dom_sf"/>
</dbReference>
<dbReference type="InterPro" id="IPR003591">
    <property type="entry name" value="Leu-rich_rpt_typical-subtyp"/>
</dbReference>
<dbReference type="FunFam" id="3.80.10.10:FF:000213">
    <property type="entry name" value="Tyrosine-sulfated glycopeptide receptor 1"/>
    <property type="match status" value="1"/>
</dbReference>
<dbReference type="Gramene" id="TraesJUL3B03G01589670.1">
    <property type="protein sequence ID" value="TraesJUL3B03G01589670.1"/>
    <property type="gene ID" value="TraesJUL3B03G01589670"/>
</dbReference>
<evidence type="ECO:0000256" key="1">
    <source>
        <dbReference type="ARBA" id="ARBA00004251"/>
    </source>
</evidence>
<dbReference type="Gramene" id="TraesLDM3B03G01576140.1">
    <property type="protein sequence ID" value="TraesLDM3B03G01576140.1"/>
    <property type="gene ID" value="TraesLDM3B03G01576140"/>
</dbReference>
<keyword evidence="3" id="KW-1003">Cell membrane</keyword>
<dbReference type="PRINTS" id="PR00019">
    <property type="entry name" value="LEURICHRPT"/>
</dbReference>
<evidence type="ECO:0000313" key="14">
    <source>
        <dbReference type="EMBL" id="CDJ26669.1"/>
    </source>
</evidence>
<evidence type="ECO:0000256" key="3">
    <source>
        <dbReference type="ARBA" id="ARBA00022475"/>
    </source>
</evidence>
<dbReference type="PANTHER" id="PTHR48061">
    <property type="entry name" value="LEUCINE-RICH REPEAT RECEPTOR PROTEIN KINASE EMS1-LIKE-RELATED"/>
    <property type="match status" value="1"/>
</dbReference>
<dbReference type="InterPro" id="IPR046956">
    <property type="entry name" value="RLP23-like"/>
</dbReference>
<dbReference type="PANTHER" id="PTHR48061:SF52">
    <property type="entry name" value="LEUCINE-RICH REPEAT-CONTAINING N-TERMINAL PLANT-TYPE DOMAIN-CONTAINING PROTEIN"/>
    <property type="match status" value="1"/>
</dbReference>
<dbReference type="FunFam" id="3.80.10.10:FF:000095">
    <property type="entry name" value="LRR receptor-like serine/threonine-protein kinase GSO1"/>
    <property type="match status" value="1"/>
</dbReference>
<feature type="transmembrane region" description="Helical" evidence="11">
    <location>
        <begin position="916"/>
        <end position="940"/>
    </location>
</feature>
<keyword evidence="4" id="KW-0433">Leucine-rich repeat</keyword>
<evidence type="ECO:0000259" key="13">
    <source>
        <dbReference type="Pfam" id="PF08263"/>
    </source>
</evidence>
<reference evidence="14" key="1">
    <citation type="journal article" date="2014" name="Science">
        <title>Structural and functional partitioning of bread wheat chromosome 3B.</title>
        <authorList>
            <person name="Choulet F."/>
            <person name="Alberti A."/>
            <person name="Theil S."/>
            <person name="Glover N."/>
            <person name="Barbe V."/>
            <person name="Daron J."/>
            <person name="Pingault L."/>
            <person name="Sourdille P."/>
            <person name="Couloux A."/>
            <person name="Paux E."/>
            <person name="Leroy P."/>
            <person name="Mangenot S."/>
            <person name="Guilhot N."/>
            <person name="Le Gouis J."/>
            <person name="Balfourier F."/>
            <person name="Alaux M."/>
            <person name="Jamilloux V."/>
            <person name="Poulain J."/>
            <person name="Durand C."/>
            <person name="Bellec A."/>
            <person name="Gaspin C."/>
            <person name="Safar J."/>
            <person name="Dolezel J."/>
            <person name="Rogers J."/>
            <person name="Vandepoele K."/>
            <person name="Aury J.M."/>
            <person name="Mayer K."/>
            <person name="Berges H."/>
            <person name="Quesneville H."/>
            <person name="Wincker P."/>
            <person name="Feuillet C."/>
        </authorList>
    </citation>
    <scope>NUCLEOTIDE SEQUENCE [LARGE SCALE GENOMIC DNA]</scope>
</reference>
<dbReference type="Gramene" id="TraesLAC3B03G01517660.1">
    <property type="protein sequence ID" value="TraesLAC3B03G01517660.1"/>
    <property type="gene ID" value="TraesLAC3B03G01517660"/>
</dbReference>
<gene>
    <name evidence="14" type="ORF">TRAES_3BF268000090CFD_c1</name>
</gene>
<evidence type="ECO:0000256" key="8">
    <source>
        <dbReference type="ARBA" id="ARBA00022989"/>
    </source>
</evidence>
<dbReference type="Pfam" id="PF13855">
    <property type="entry name" value="LRR_8"/>
    <property type="match status" value="2"/>
</dbReference>
<dbReference type="Gramene" id="TraesJAG3B03G01584890.1">
    <property type="protein sequence ID" value="TraesJAG3B03G01584890.1"/>
    <property type="gene ID" value="TraesJAG3B03G01584890"/>
</dbReference>
<dbReference type="InterPro" id="IPR001611">
    <property type="entry name" value="Leu-rich_rpt"/>
</dbReference>
<dbReference type="SUPFAM" id="SSF52058">
    <property type="entry name" value="L domain-like"/>
    <property type="match status" value="3"/>
</dbReference>
<dbReference type="SMART" id="SM00369">
    <property type="entry name" value="LRR_TYP"/>
    <property type="match status" value="6"/>
</dbReference>
<evidence type="ECO:0000256" key="7">
    <source>
        <dbReference type="ARBA" id="ARBA00022737"/>
    </source>
</evidence>
<dbReference type="Gene3D" id="3.80.10.10">
    <property type="entry name" value="Ribonuclease Inhibitor"/>
    <property type="match status" value="4"/>
</dbReference>
<dbReference type="GO" id="GO:0005886">
    <property type="term" value="C:plasma membrane"/>
    <property type="evidence" value="ECO:0007669"/>
    <property type="project" value="UniProtKB-SubCell"/>
</dbReference>
<keyword evidence="8 11" id="KW-1133">Transmembrane helix</keyword>
<feature type="domain" description="Leucine-rich repeat-containing N-terminal plant-type" evidence="13">
    <location>
        <begin position="37"/>
        <end position="72"/>
    </location>
</feature>
<accession>A0A7G2IIT0</accession>
<dbReference type="Gramene" id="TraesMAC3B03G01575420.1">
    <property type="protein sequence ID" value="TraesMAC3B03G01575420.1"/>
    <property type="gene ID" value="TraesMAC3B03G01575420"/>
</dbReference>
<keyword evidence="10" id="KW-0325">Glycoprotein</keyword>
<dbReference type="Gramene" id="TraesSYM3B03G01599230.1">
    <property type="protein sequence ID" value="TraesSYM3B03G01599230.1"/>
    <property type="gene ID" value="TraesSYM3B03G01599230"/>
</dbReference>
<evidence type="ECO:0000256" key="4">
    <source>
        <dbReference type="ARBA" id="ARBA00022614"/>
    </source>
</evidence>
<comment type="subcellular location">
    <subcellularLocation>
        <location evidence="1">Cell membrane</location>
        <topology evidence="1">Single-pass type I membrane protein</topology>
    </subcellularLocation>
</comment>
<keyword evidence="5 11" id="KW-0812">Transmembrane</keyword>
<keyword evidence="6 12" id="KW-0732">Signal</keyword>